<name>A0A8H6TC97_9AGAR</name>
<sequence length="187" mass="19634">MVVLVVTRRSCDTFVPTAPSTCPWVTSVGSSQLVFENFTKNNFSEIAASFSTGGFSNHFKAPTYQKADVSSYVAGVNGYEGLYNKTGQGIPDVSAQGVNFPILLSERWYLQPSHSSTTSSSRLGGPPLGFLNPLLYSPAGRAALNDVSVGKNPGCGTSGFNATAGWDPVTGLGSPNYARLRKAVGLA</sequence>
<dbReference type="GO" id="GO:0006508">
    <property type="term" value="P:proteolysis"/>
    <property type="evidence" value="ECO:0007669"/>
    <property type="project" value="UniProtKB-KW"/>
</dbReference>
<protein>
    <submittedName>
        <fullName evidence="3">Family S53 protease-like protein</fullName>
    </submittedName>
</protein>
<dbReference type="SUPFAM" id="SSF52743">
    <property type="entry name" value="Subtilisin-like"/>
    <property type="match status" value="1"/>
</dbReference>
<dbReference type="EMBL" id="JACAZF010000001">
    <property type="protein sequence ID" value="KAF7316160.1"/>
    <property type="molecule type" value="Genomic_DNA"/>
</dbReference>
<dbReference type="Gene3D" id="3.40.50.200">
    <property type="entry name" value="Peptidase S8/S53 domain"/>
    <property type="match status" value="1"/>
</dbReference>
<evidence type="ECO:0000256" key="1">
    <source>
        <dbReference type="PROSITE-ProRule" id="PRU01032"/>
    </source>
</evidence>
<keyword evidence="3" id="KW-0645">Protease</keyword>
<feature type="domain" description="Peptidase S53" evidence="2">
    <location>
        <begin position="1"/>
        <end position="187"/>
    </location>
</feature>
<reference evidence="3" key="1">
    <citation type="submission" date="2020-05" db="EMBL/GenBank/DDBJ databases">
        <title>Mycena genomes resolve the evolution of fungal bioluminescence.</title>
        <authorList>
            <person name="Tsai I.J."/>
        </authorList>
    </citation>
    <scope>NUCLEOTIDE SEQUENCE</scope>
    <source>
        <strain evidence="3">171206Taipei</strain>
    </source>
</reference>
<dbReference type="AlphaFoldDB" id="A0A8H6TC97"/>
<feature type="binding site" evidence="1">
    <location>
        <position position="146"/>
    </location>
    <ligand>
        <name>Ca(2+)</name>
        <dbReference type="ChEBI" id="CHEBI:29108"/>
    </ligand>
</feature>
<dbReference type="InterPro" id="IPR036852">
    <property type="entry name" value="Peptidase_S8/S53_dom_sf"/>
</dbReference>
<keyword evidence="4" id="KW-1185">Reference proteome</keyword>
<dbReference type="Proteomes" id="UP000636479">
    <property type="component" value="Unassembled WGS sequence"/>
</dbReference>
<gene>
    <name evidence="3" type="ORF">MIND_00134200</name>
</gene>
<evidence type="ECO:0000313" key="4">
    <source>
        <dbReference type="Proteomes" id="UP000636479"/>
    </source>
</evidence>
<proteinExistence type="predicted"/>
<feature type="binding site" evidence="1">
    <location>
        <position position="147"/>
    </location>
    <ligand>
        <name>Ca(2+)</name>
        <dbReference type="ChEBI" id="CHEBI:29108"/>
    </ligand>
</feature>
<dbReference type="PROSITE" id="PS51695">
    <property type="entry name" value="SEDOLISIN"/>
    <property type="match status" value="1"/>
</dbReference>
<organism evidence="3 4">
    <name type="scientific">Mycena indigotica</name>
    <dbReference type="NCBI Taxonomy" id="2126181"/>
    <lineage>
        <taxon>Eukaryota</taxon>
        <taxon>Fungi</taxon>
        <taxon>Dikarya</taxon>
        <taxon>Basidiomycota</taxon>
        <taxon>Agaricomycotina</taxon>
        <taxon>Agaricomycetes</taxon>
        <taxon>Agaricomycetidae</taxon>
        <taxon>Agaricales</taxon>
        <taxon>Marasmiineae</taxon>
        <taxon>Mycenaceae</taxon>
        <taxon>Mycena</taxon>
    </lineage>
</organism>
<dbReference type="PANTHER" id="PTHR14218">
    <property type="entry name" value="PROTEASE S8 TRIPEPTIDYL PEPTIDASE I CLN2"/>
    <property type="match status" value="1"/>
</dbReference>
<dbReference type="OrthoDB" id="409122at2759"/>
<dbReference type="GO" id="GO:0004252">
    <property type="term" value="F:serine-type endopeptidase activity"/>
    <property type="evidence" value="ECO:0007669"/>
    <property type="project" value="InterPro"/>
</dbReference>
<keyword evidence="1" id="KW-0479">Metal-binding</keyword>
<comment type="caution">
    <text evidence="1">Lacks conserved residue(s) required for the propagation of feature annotation.</text>
</comment>
<dbReference type="InterPro" id="IPR030400">
    <property type="entry name" value="Sedolisin_dom"/>
</dbReference>
<dbReference type="PANTHER" id="PTHR14218:SF15">
    <property type="entry name" value="TRIPEPTIDYL-PEPTIDASE 1"/>
    <property type="match status" value="1"/>
</dbReference>
<keyword evidence="1" id="KW-0106">Calcium</keyword>
<keyword evidence="3" id="KW-0378">Hydrolase</keyword>
<dbReference type="GO" id="GO:0008240">
    <property type="term" value="F:tripeptidyl-peptidase activity"/>
    <property type="evidence" value="ECO:0007669"/>
    <property type="project" value="TreeGrafter"/>
</dbReference>
<dbReference type="GeneID" id="59340789"/>
<accession>A0A8H6TC97</accession>
<comment type="cofactor">
    <cofactor evidence="1">
        <name>Ca(2+)</name>
        <dbReference type="ChEBI" id="CHEBI:29108"/>
    </cofactor>
    <text evidence="1">Binds 1 Ca(2+) ion per subunit.</text>
</comment>
<evidence type="ECO:0000259" key="2">
    <source>
        <dbReference type="PROSITE" id="PS51695"/>
    </source>
</evidence>
<feature type="binding site" evidence="1">
    <location>
        <position position="167"/>
    </location>
    <ligand>
        <name>Ca(2+)</name>
        <dbReference type="ChEBI" id="CHEBI:29108"/>
    </ligand>
</feature>
<dbReference type="RefSeq" id="XP_037226183.1">
    <property type="nucleotide sequence ID" value="XM_037358273.1"/>
</dbReference>
<dbReference type="InterPro" id="IPR050819">
    <property type="entry name" value="Tripeptidyl-peptidase_I"/>
</dbReference>
<feature type="binding site" evidence="1">
    <location>
        <position position="165"/>
    </location>
    <ligand>
        <name>Ca(2+)</name>
        <dbReference type="ChEBI" id="CHEBI:29108"/>
    </ligand>
</feature>
<comment type="caution">
    <text evidence="3">The sequence shown here is derived from an EMBL/GenBank/DDBJ whole genome shotgun (WGS) entry which is preliminary data.</text>
</comment>
<dbReference type="GO" id="GO:0046872">
    <property type="term" value="F:metal ion binding"/>
    <property type="evidence" value="ECO:0007669"/>
    <property type="project" value="UniProtKB-UniRule"/>
</dbReference>
<evidence type="ECO:0000313" key="3">
    <source>
        <dbReference type="EMBL" id="KAF7316160.1"/>
    </source>
</evidence>